<dbReference type="PANTHER" id="PTHR47331">
    <property type="entry name" value="PHD-TYPE DOMAIN-CONTAINING PROTEIN"/>
    <property type="match status" value="1"/>
</dbReference>
<protein>
    <submittedName>
        <fullName evidence="1">Uncharacterized protein</fullName>
    </submittedName>
</protein>
<reference evidence="1" key="1">
    <citation type="submission" date="2023-03" db="EMBL/GenBank/DDBJ databases">
        <title>Electrophorus voltai genome.</title>
        <authorList>
            <person name="Bian C."/>
        </authorList>
    </citation>
    <scope>NUCLEOTIDE SEQUENCE</scope>
    <source>
        <strain evidence="1">CB-2022</strain>
        <tissue evidence="1">Muscle</tissue>
    </source>
</reference>
<proteinExistence type="predicted"/>
<keyword evidence="2" id="KW-1185">Reference proteome</keyword>
<gene>
    <name evidence="1" type="ORF">P4O66_002258</name>
</gene>
<evidence type="ECO:0000313" key="1">
    <source>
        <dbReference type="EMBL" id="KAK1789930.1"/>
    </source>
</evidence>
<organism evidence="1 2">
    <name type="scientific">Electrophorus voltai</name>
    <dbReference type="NCBI Taxonomy" id="2609070"/>
    <lineage>
        <taxon>Eukaryota</taxon>
        <taxon>Metazoa</taxon>
        <taxon>Chordata</taxon>
        <taxon>Craniata</taxon>
        <taxon>Vertebrata</taxon>
        <taxon>Euteleostomi</taxon>
        <taxon>Actinopterygii</taxon>
        <taxon>Neopterygii</taxon>
        <taxon>Teleostei</taxon>
        <taxon>Ostariophysi</taxon>
        <taxon>Gymnotiformes</taxon>
        <taxon>Gymnotoidei</taxon>
        <taxon>Gymnotidae</taxon>
        <taxon>Electrophorus</taxon>
    </lineage>
</organism>
<dbReference type="EMBL" id="JAROKS010000021">
    <property type="protein sequence ID" value="KAK1789930.1"/>
    <property type="molecule type" value="Genomic_DNA"/>
</dbReference>
<comment type="caution">
    <text evidence="1">The sequence shown here is derived from an EMBL/GenBank/DDBJ whole genome shotgun (WGS) entry which is preliminary data.</text>
</comment>
<evidence type="ECO:0000313" key="2">
    <source>
        <dbReference type="Proteomes" id="UP001239994"/>
    </source>
</evidence>
<dbReference type="Proteomes" id="UP001239994">
    <property type="component" value="Unassembled WGS sequence"/>
</dbReference>
<dbReference type="PANTHER" id="PTHR47331:SF5">
    <property type="entry name" value="RIBONUCLEASE H"/>
    <property type="match status" value="1"/>
</dbReference>
<dbReference type="AlphaFoldDB" id="A0AAD9DP32"/>
<name>A0AAD9DP32_9TELE</name>
<sequence length="140" mass="15775">MIRHEVQTIQGTSVSFQISPEYNPQKIYQITTAFTVKCLALADYSYLADNLRKYKHMKAFQNKSPLLLIGADHTHLITPIAPVCMGPPEGPAVIKTKLGWTLEGPARLLETQLQPQQYLFLSSSPTKMELEERHHEAVAD</sequence>
<accession>A0AAD9DP32</accession>